<dbReference type="OrthoDB" id="3437960at2759"/>
<evidence type="ECO:0008006" key="3">
    <source>
        <dbReference type="Google" id="ProtNLM"/>
    </source>
</evidence>
<proteinExistence type="predicted"/>
<dbReference type="Proteomes" id="UP000823399">
    <property type="component" value="Unassembled WGS sequence"/>
</dbReference>
<protein>
    <recommendedName>
        <fullName evidence="3">C2H2-type domain-containing protein</fullName>
    </recommendedName>
</protein>
<name>A0A9P7FDE6_9AGAM</name>
<dbReference type="EMBL" id="JABBWM010000009">
    <property type="protein sequence ID" value="KAG2114772.1"/>
    <property type="molecule type" value="Genomic_DNA"/>
</dbReference>
<evidence type="ECO:0000313" key="1">
    <source>
        <dbReference type="EMBL" id="KAG2114772.1"/>
    </source>
</evidence>
<dbReference type="RefSeq" id="XP_041296720.1">
    <property type="nucleotide sequence ID" value="XM_041436168.1"/>
</dbReference>
<sequence length="146" mass="15765">MALNVLNVDPQTFHRVERCGHPLVVYECKLGAVPCGMFVEGTTTAVSAHLREHSIPGPDNASTSCPWASCSKTLKRGAMSRHILTHLGVKACCSVCGVVKCRLDVLRAHIRSSESCRFAHADVVYGPEGRFLVPTGRTVTAAHQVQ</sequence>
<evidence type="ECO:0000313" key="2">
    <source>
        <dbReference type="Proteomes" id="UP000823399"/>
    </source>
</evidence>
<keyword evidence="2" id="KW-1185">Reference proteome</keyword>
<accession>A0A9P7FDE6</accession>
<comment type="caution">
    <text evidence="1">The sequence shown here is derived from an EMBL/GenBank/DDBJ whole genome shotgun (WGS) entry which is preliminary data.</text>
</comment>
<gene>
    <name evidence="1" type="ORF">F5147DRAFT_677881</name>
</gene>
<organism evidence="1 2">
    <name type="scientific">Suillus discolor</name>
    <dbReference type="NCBI Taxonomy" id="1912936"/>
    <lineage>
        <taxon>Eukaryota</taxon>
        <taxon>Fungi</taxon>
        <taxon>Dikarya</taxon>
        <taxon>Basidiomycota</taxon>
        <taxon>Agaricomycotina</taxon>
        <taxon>Agaricomycetes</taxon>
        <taxon>Agaricomycetidae</taxon>
        <taxon>Boletales</taxon>
        <taxon>Suillineae</taxon>
        <taxon>Suillaceae</taxon>
        <taxon>Suillus</taxon>
    </lineage>
</organism>
<reference evidence="1" key="1">
    <citation type="journal article" date="2020" name="New Phytol.">
        <title>Comparative genomics reveals dynamic genome evolution in host specialist ectomycorrhizal fungi.</title>
        <authorList>
            <person name="Lofgren L.A."/>
            <person name="Nguyen N.H."/>
            <person name="Vilgalys R."/>
            <person name="Ruytinx J."/>
            <person name="Liao H.L."/>
            <person name="Branco S."/>
            <person name="Kuo A."/>
            <person name="LaButti K."/>
            <person name="Lipzen A."/>
            <person name="Andreopoulos W."/>
            <person name="Pangilinan J."/>
            <person name="Riley R."/>
            <person name="Hundley H."/>
            <person name="Na H."/>
            <person name="Barry K."/>
            <person name="Grigoriev I.V."/>
            <person name="Stajich J.E."/>
            <person name="Kennedy P.G."/>
        </authorList>
    </citation>
    <scope>NUCLEOTIDE SEQUENCE</scope>
    <source>
        <strain evidence="1">FC423</strain>
    </source>
</reference>
<dbReference type="GeneID" id="64698427"/>
<dbReference type="AlphaFoldDB" id="A0A9P7FDE6"/>